<keyword evidence="2" id="KW-1185">Reference proteome</keyword>
<dbReference type="Proteomes" id="UP001141552">
    <property type="component" value="Unassembled WGS sequence"/>
</dbReference>
<gene>
    <name evidence="1" type="ORF">Tsubulata_005338</name>
</gene>
<dbReference type="EMBL" id="JAKUCV010007561">
    <property type="protein sequence ID" value="KAJ4822860.1"/>
    <property type="molecule type" value="Genomic_DNA"/>
</dbReference>
<sequence length="83" mass="9478">SIRHHLLEDDHFPEINKGGATLSCNSFSSFNNHLLRKNWGDILYQVDKYSAGQYCLAPDTLEEDKVYQSGNNIVLHWAKGEEV</sequence>
<reference evidence="1" key="2">
    <citation type="journal article" date="2023" name="Plants (Basel)">
        <title>Annotation of the Turnera subulata (Passifloraceae) Draft Genome Reveals the S-Locus Evolved after the Divergence of Turneroideae from Passifloroideae in a Stepwise Manner.</title>
        <authorList>
            <person name="Henning P.M."/>
            <person name="Roalson E.H."/>
            <person name="Mir W."/>
            <person name="McCubbin A.G."/>
            <person name="Shore J.S."/>
        </authorList>
    </citation>
    <scope>NUCLEOTIDE SEQUENCE</scope>
    <source>
        <strain evidence="1">F60SS</strain>
    </source>
</reference>
<evidence type="ECO:0000313" key="1">
    <source>
        <dbReference type="EMBL" id="KAJ4822860.1"/>
    </source>
</evidence>
<feature type="non-terminal residue" evidence="1">
    <location>
        <position position="83"/>
    </location>
</feature>
<name>A0A9Q0F2L3_9ROSI</name>
<dbReference type="AlphaFoldDB" id="A0A9Q0F2L3"/>
<protein>
    <submittedName>
        <fullName evidence="1">Uncharacterized protein</fullName>
    </submittedName>
</protein>
<evidence type="ECO:0000313" key="2">
    <source>
        <dbReference type="Proteomes" id="UP001141552"/>
    </source>
</evidence>
<organism evidence="1 2">
    <name type="scientific">Turnera subulata</name>
    <dbReference type="NCBI Taxonomy" id="218843"/>
    <lineage>
        <taxon>Eukaryota</taxon>
        <taxon>Viridiplantae</taxon>
        <taxon>Streptophyta</taxon>
        <taxon>Embryophyta</taxon>
        <taxon>Tracheophyta</taxon>
        <taxon>Spermatophyta</taxon>
        <taxon>Magnoliopsida</taxon>
        <taxon>eudicotyledons</taxon>
        <taxon>Gunneridae</taxon>
        <taxon>Pentapetalae</taxon>
        <taxon>rosids</taxon>
        <taxon>fabids</taxon>
        <taxon>Malpighiales</taxon>
        <taxon>Passifloraceae</taxon>
        <taxon>Turnera</taxon>
    </lineage>
</organism>
<proteinExistence type="predicted"/>
<comment type="caution">
    <text evidence="1">The sequence shown here is derived from an EMBL/GenBank/DDBJ whole genome shotgun (WGS) entry which is preliminary data.</text>
</comment>
<feature type="non-terminal residue" evidence="1">
    <location>
        <position position="1"/>
    </location>
</feature>
<reference evidence="1" key="1">
    <citation type="submission" date="2022-02" db="EMBL/GenBank/DDBJ databases">
        <authorList>
            <person name="Henning P.M."/>
            <person name="McCubbin A.G."/>
            <person name="Shore J.S."/>
        </authorList>
    </citation>
    <scope>NUCLEOTIDE SEQUENCE</scope>
    <source>
        <strain evidence="1">F60SS</strain>
        <tissue evidence="1">Leaves</tissue>
    </source>
</reference>
<accession>A0A9Q0F2L3</accession>